<dbReference type="EMBL" id="KF118454">
    <property type="protein sequence ID" value="AIA85716.1"/>
    <property type="molecule type" value="Genomic_DNA"/>
</dbReference>
<protein>
    <submittedName>
        <fullName evidence="1">CAZy families GH31 protein</fullName>
    </submittedName>
</protein>
<dbReference type="GO" id="GO:0005975">
    <property type="term" value="P:carbohydrate metabolic process"/>
    <property type="evidence" value="ECO:0007669"/>
    <property type="project" value="InterPro"/>
</dbReference>
<dbReference type="AlphaFoldDB" id="A0A060BYY3"/>
<evidence type="ECO:0000313" key="1">
    <source>
        <dbReference type="EMBL" id="AIA85716.1"/>
    </source>
</evidence>
<dbReference type="GO" id="GO:0003824">
    <property type="term" value="F:catalytic activity"/>
    <property type="evidence" value="ECO:0007669"/>
    <property type="project" value="InterPro"/>
</dbReference>
<feature type="non-terminal residue" evidence="1">
    <location>
        <position position="75"/>
    </location>
</feature>
<accession>A0A060BYY3</accession>
<dbReference type="CDD" id="cd14752">
    <property type="entry name" value="GH31_N"/>
    <property type="match status" value="1"/>
</dbReference>
<reference evidence="1" key="1">
    <citation type="journal article" date="2013" name="Environ. Microbiol.">
        <title>Seasonally variable intestinal metagenomes of the red palm weevil (Rhynchophorus ferrugineus).</title>
        <authorList>
            <person name="Jia S."/>
            <person name="Zhang X."/>
            <person name="Zhang G."/>
            <person name="Yin A."/>
            <person name="Zhang S."/>
            <person name="Li F."/>
            <person name="Wang L."/>
            <person name="Zhao D."/>
            <person name="Yun Q."/>
            <person name="Tala"/>
            <person name="Wang J."/>
            <person name="Sun G."/>
            <person name="Baabdullah M."/>
            <person name="Yu X."/>
            <person name="Hu S."/>
            <person name="Al-Mssallem I.S."/>
            <person name="Yu J."/>
        </authorList>
    </citation>
    <scope>NUCLEOTIDE SEQUENCE</scope>
</reference>
<dbReference type="SUPFAM" id="SSF74650">
    <property type="entry name" value="Galactose mutarotase-like"/>
    <property type="match status" value="1"/>
</dbReference>
<name>A0A060BYY3_9PSEU</name>
<proteinExistence type="predicted"/>
<organism evidence="1">
    <name type="scientific">uncultured Amycolatopsis sp</name>
    <dbReference type="NCBI Taxonomy" id="335379"/>
    <lineage>
        <taxon>Bacteria</taxon>
        <taxon>Bacillati</taxon>
        <taxon>Actinomycetota</taxon>
        <taxon>Actinomycetes</taxon>
        <taxon>Pseudonocardiales</taxon>
        <taxon>Pseudonocardiaceae</taxon>
        <taxon>Amycolatopsis</taxon>
        <taxon>environmental samples</taxon>
    </lineage>
</organism>
<sequence length="75" mass="8423">MQKSRFLSFLSNRGYGFLWNSPALGRVELAENGTRWVADSARSIDYWVTVGPDPRHIFGALRGCYWAFPADAIVG</sequence>
<dbReference type="InterPro" id="IPR011013">
    <property type="entry name" value="Gal_mutarotase_sf_dom"/>
</dbReference>
<dbReference type="Gene3D" id="2.60.40.1760">
    <property type="entry name" value="glycosyl hydrolase (family 31)"/>
    <property type="match status" value="1"/>
</dbReference>
<dbReference type="GO" id="GO:0030246">
    <property type="term" value="F:carbohydrate binding"/>
    <property type="evidence" value="ECO:0007669"/>
    <property type="project" value="InterPro"/>
</dbReference>